<dbReference type="InterPro" id="IPR036188">
    <property type="entry name" value="FAD/NAD-bd_sf"/>
</dbReference>
<dbReference type="HOGENOM" id="CLU_011398_4_3_11"/>
<dbReference type="STRING" id="469378.Ccur_08640"/>
<keyword evidence="4" id="KW-0560">Oxidoreductase</keyword>
<dbReference type="eggNOG" id="COG1053">
    <property type="taxonomic scope" value="Bacteria"/>
</dbReference>
<dbReference type="InterPro" id="IPR003953">
    <property type="entry name" value="FAD-dep_OxRdtase_2_FAD-bd"/>
</dbReference>
<dbReference type="PRINTS" id="PR00411">
    <property type="entry name" value="PNDRDTASEI"/>
</dbReference>
<keyword evidence="7" id="KW-1185">Reference proteome</keyword>
<comment type="cofactor">
    <cofactor evidence="1">
        <name>FAD</name>
        <dbReference type="ChEBI" id="CHEBI:57692"/>
    </cofactor>
</comment>
<dbReference type="InterPro" id="IPR050315">
    <property type="entry name" value="FAD-oxidoreductase_2"/>
</dbReference>
<evidence type="ECO:0000256" key="2">
    <source>
        <dbReference type="ARBA" id="ARBA00022630"/>
    </source>
</evidence>
<dbReference type="AlphaFoldDB" id="C7MNS6"/>
<dbReference type="Gene3D" id="3.90.700.10">
    <property type="entry name" value="Succinate dehydrogenase/fumarate reductase flavoprotein, catalytic domain"/>
    <property type="match status" value="1"/>
</dbReference>
<evidence type="ECO:0000256" key="1">
    <source>
        <dbReference type="ARBA" id="ARBA00001974"/>
    </source>
</evidence>
<dbReference type="InterPro" id="IPR006311">
    <property type="entry name" value="TAT_signal"/>
</dbReference>
<dbReference type="PANTHER" id="PTHR43400">
    <property type="entry name" value="FUMARATE REDUCTASE"/>
    <property type="match status" value="1"/>
</dbReference>
<name>C7MNS6_CRYCD</name>
<reference evidence="6 7" key="1">
    <citation type="journal article" date="2009" name="Stand. Genomic Sci.">
        <title>Complete genome sequence of Cryptobacterium curtum type strain (12-3).</title>
        <authorList>
            <person name="Mavrommatis K."/>
            <person name="Pukall R."/>
            <person name="Rohde C."/>
            <person name="Chen F."/>
            <person name="Sims D."/>
            <person name="Brettin T."/>
            <person name="Kuske C."/>
            <person name="Detter J.C."/>
            <person name="Han C."/>
            <person name="Lapidus A."/>
            <person name="Copeland A."/>
            <person name="Glavina Del Rio T."/>
            <person name="Nolan M."/>
            <person name="Lucas S."/>
            <person name="Tice H."/>
            <person name="Cheng J.F."/>
            <person name="Bruce D."/>
            <person name="Goodwin L."/>
            <person name="Pitluck S."/>
            <person name="Ovchinnikova G."/>
            <person name="Pati A."/>
            <person name="Ivanova N."/>
            <person name="Chen A."/>
            <person name="Palaniappan K."/>
            <person name="Chain P."/>
            <person name="D'haeseleer P."/>
            <person name="Goker M."/>
            <person name="Bristow J."/>
            <person name="Eisen J.A."/>
            <person name="Markowitz V."/>
            <person name="Hugenholtz P."/>
            <person name="Rohde M."/>
            <person name="Klenk H.P."/>
            <person name="Kyrpides N.C."/>
        </authorList>
    </citation>
    <scope>NUCLEOTIDE SEQUENCE [LARGE SCALE GENOMIC DNA]</scope>
    <source>
        <strain evidence="7">ATCC 700683 / DSM 15641 / 12-3</strain>
    </source>
</reference>
<gene>
    <name evidence="6" type="ordered locus">Ccur_08640</name>
</gene>
<dbReference type="Pfam" id="PF00890">
    <property type="entry name" value="FAD_binding_2"/>
    <property type="match status" value="1"/>
</dbReference>
<evidence type="ECO:0000313" key="6">
    <source>
        <dbReference type="EMBL" id="ACU94566.1"/>
    </source>
</evidence>
<proteinExistence type="predicted"/>
<evidence type="ECO:0000256" key="4">
    <source>
        <dbReference type="ARBA" id="ARBA00023002"/>
    </source>
</evidence>
<dbReference type="EMBL" id="CP001682">
    <property type="protein sequence ID" value="ACU94566.1"/>
    <property type="molecule type" value="Genomic_DNA"/>
</dbReference>
<sequence>MEAMNSGISRRAFLGGVSAAGALAALGLAGCAQPKSVTEKQAVATSSKGAGSAQVSMDVYEIPAWAGTDPDVGTIASTKETDLLIIGAGNGGMAAAAYASDQGVDFIICEKGAEVGATRHWFAAVDTPPFTSQGITVDKARLRGEIARYSSGTCCMPLINMWINESADMFEFVNGIMTASGAQVIADEYEMPGGMGSTSFYTPPFEHHYADANGDRKGIEERNKLFEKHIQQAGHEVSYNHRLVKLLGSAKDGITGAVFETSDGYVQIDARKGVLLTTGGYAANPEMVTALSPITAKSVTALGYNQNNEGEGIQAAVRAGAVKDLTSATMIFDRGLVAPGTEAGYTADSIAAGKPVFPGNGQFNPGTQPFLKMNLRGERFADESADYDYLPHAAAQQPGGVYVSVWDGNFGDDVQRFHTLGCSAGTRMGVLAFKKNDGSYDLDGFFEKYLSDGRLQKADTLEELADKLGYKDEAKKTFLATIARYNELYDAQDDTDFGKEAYRLSAIRQAPFYGATLGGTLLTTIDGIRIDEHCRALDADANPIKGLYCAGDCSGSVFSGNYPDQLHGFACGRTMTEALHVVKEIVAL</sequence>
<dbReference type="Proteomes" id="UP000000954">
    <property type="component" value="Chromosome"/>
</dbReference>
<dbReference type="RefSeq" id="WP_012803253.1">
    <property type="nucleotide sequence ID" value="NC_013170.1"/>
</dbReference>
<protein>
    <submittedName>
        <fullName evidence="6">Succinate dehydrogenase/fumarate reductase flavoprotein subunit</fullName>
    </submittedName>
</protein>
<evidence type="ECO:0000256" key="3">
    <source>
        <dbReference type="ARBA" id="ARBA00022827"/>
    </source>
</evidence>
<dbReference type="SUPFAM" id="SSF56425">
    <property type="entry name" value="Succinate dehydrogenase/fumarate reductase flavoprotein, catalytic domain"/>
    <property type="match status" value="1"/>
</dbReference>
<dbReference type="PROSITE" id="PS51318">
    <property type="entry name" value="TAT"/>
    <property type="match status" value="1"/>
</dbReference>
<dbReference type="PANTHER" id="PTHR43400:SF7">
    <property type="entry name" value="FAD-DEPENDENT OXIDOREDUCTASE 2 FAD BINDING DOMAIN-CONTAINING PROTEIN"/>
    <property type="match status" value="1"/>
</dbReference>
<evidence type="ECO:0000259" key="5">
    <source>
        <dbReference type="Pfam" id="PF00890"/>
    </source>
</evidence>
<dbReference type="KEGG" id="ccu:Ccur_08640"/>
<dbReference type="InterPro" id="IPR019546">
    <property type="entry name" value="TAT_signal_bac_arc"/>
</dbReference>
<keyword evidence="2" id="KW-0285">Flavoprotein</keyword>
<dbReference type="Gene3D" id="3.50.50.60">
    <property type="entry name" value="FAD/NAD(P)-binding domain"/>
    <property type="match status" value="1"/>
</dbReference>
<evidence type="ECO:0000313" key="7">
    <source>
        <dbReference type="Proteomes" id="UP000000954"/>
    </source>
</evidence>
<keyword evidence="3" id="KW-0274">FAD</keyword>
<feature type="domain" description="FAD-dependent oxidoreductase 2 FAD-binding" evidence="5">
    <location>
        <begin position="82"/>
        <end position="563"/>
    </location>
</feature>
<organism evidence="6 7">
    <name type="scientific">Cryptobacterium curtum (strain ATCC 700683 / DSM 15641 / CCUG 43107 / 12-3)</name>
    <dbReference type="NCBI Taxonomy" id="469378"/>
    <lineage>
        <taxon>Bacteria</taxon>
        <taxon>Bacillati</taxon>
        <taxon>Actinomycetota</taxon>
        <taxon>Coriobacteriia</taxon>
        <taxon>Eggerthellales</taxon>
        <taxon>Eggerthellaceae</taxon>
        <taxon>Cryptobacterium</taxon>
    </lineage>
</organism>
<dbReference type="SUPFAM" id="SSF51905">
    <property type="entry name" value="FAD/NAD(P)-binding domain"/>
    <property type="match status" value="1"/>
</dbReference>
<dbReference type="NCBIfam" id="TIGR01409">
    <property type="entry name" value="TAT_signal_seq"/>
    <property type="match status" value="1"/>
</dbReference>
<dbReference type="GO" id="GO:0033765">
    <property type="term" value="F:steroid dehydrogenase activity, acting on the CH-CH group of donors"/>
    <property type="evidence" value="ECO:0007669"/>
    <property type="project" value="UniProtKB-ARBA"/>
</dbReference>
<accession>C7MNS6</accession>
<dbReference type="InterPro" id="IPR027477">
    <property type="entry name" value="Succ_DH/fumarate_Rdtase_cat_sf"/>
</dbReference>